<dbReference type="GO" id="GO:0008942">
    <property type="term" value="F:nitrite reductase [NAD(P)H] activity"/>
    <property type="evidence" value="ECO:0007669"/>
    <property type="project" value="InterPro"/>
</dbReference>
<dbReference type="KEGG" id="aoz:HUE56_23105"/>
<name>A0A6N1ANV5_9PROT</name>
<evidence type="ECO:0000313" key="9">
    <source>
        <dbReference type="Proteomes" id="UP000509702"/>
    </source>
</evidence>
<evidence type="ECO:0000259" key="7">
    <source>
        <dbReference type="PROSITE" id="PS51296"/>
    </source>
</evidence>
<evidence type="ECO:0000256" key="3">
    <source>
        <dbReference type="ARBA" id="ARBA00023002"/>
    </source>
</evidence>
<dbReference type="PANTHER" id="PTHR21496:SF23">
    <property type="entry name" value="3-PHENYLPROPIONATE_CINNAMIC ACID DIOXYGENASE FERREDOXIN SUBUNIT"/>
    <property type="match status" value="1"/>
</dbReference>
<keyword evidence="6" id="KW-0534">Nitrate assimilation</keyword>
<geneLocation type="plasmid" evidence="8 9">
    <name>unnamed5</name>
</geneLocation>
<dbReference type="InterPro" id="IPR012748">
    <property type="entry name" value="Rieske-like_NirD"/>
</dbReference>
<dbReference type="NCBIfam" id="TIGR02378">
    <property type="entry name" value="nirD_assim_sml"/>
    <property type="match status" value="1"/>
</dbReference>
<evidence type="ECO:0000256" key="6">
    <source>
        <dbReference type="ARBA" id="ARBA00023063"/>
    </source>
</evidence>
<dbReference type="GO" id="GO:0051537">
    <property type="term" value="F:2 iron, 2 sulfur cluster binding"/>
    <property type="evidence" value="ECO:0007669"/>
    <property type="project" value="UniProtKB-KW"/>
</dbReference>
<proteinExistence type="predicted"/>
<feature type="domain" description="Rieske" evidence="7">
    <location>
        <begin position="20"/>
        <end position="116"/>
    </location>
</feature>
<dbReference type="RefSeq" id="WP_149201412.1">
    <property type="nucleotide sequence ID" value="NZ_BSOV01000078.1"/>
</dbReference>
<dbReference type="GO" id="GO:0046872">
    <property type="term" value="F:metal ion binding"/>
    <property type="evidence" value="ECO:0007669"/>
    <property type="project" value="UniProtKB-KW"/>
</dbReference>
<accession>A0A6N1ANV5</accession>
<dbReference type="EMBL" id="CP054620">
    <property type="protein sequence ID" value="QKS53411.1"/>
    <property type="molecule type" value="Genomic_DNA"/>
</dbReference>
<reference evidence="8 9" key="1">
    <citation type="submission" date="2020-06" db="EMBL/GenBank/DDBJ databases">
        <title>Complete genome of Azosprillum oryzae KACC14407.</title>
        <authorList>
            <person name="Kim M."/>
            <person name="Park Y.-J."/>
            <person name="Shin J.-H."/>
        </authorList>
    </citation>
    <scope>NUCLEOTIDE SEQUENCE [LARGE SCALE GENOMIC DNA]</scope>
    <source>
        <strain evidence="8 9">KACC 14407</strain>
        <plasmid evidence="8 9">unnamed5</plasmid>
    </source>
</reference>
<organism evidence="8 9">
    <name type="scientific">Azospirillum oryzae</name>
    <dbReference type="NCBI Taxonomy" id="286727"/>
    <lineage>
        <taxon>Bacteria</taxon>
        <taxon>Pseudomonadati</taxon>
        <taxon>Pseudomonadota</taxon>
        <taxon>Alphaproteobacteria</taxon>
        <taxon>Rhodospirillales</taxon>
        <taxon>Azospirillaceae</taxon>
        <taxon>Azospirillum</taxon>
    </lineage>
</organism>
<dbReference type="Proteomes" id="UP000509702">
    <property type="component" value="Plasmid unnamed5"/>
</dbReference>
<dbReference type="CDD" id="cd03530">
    <property type="entry name" value="Rieske_NirD_small_Bacillus"/>
    <property type="match status" value="1"/>
</dbReference>
<dbReference type="InterPro" id="IPR017941">
    <property type="entry name" value="Rieske_2Fe-2S"/>
</dbReference>
<dbReference type="AlphaFoldDB" id="A0A6N1ANV5"/>
<keyword evidence="2" id="KW-0479">Metal-binding</keyword>
<keyword evidence="8" id="KW-0614">Plasmid</keyword>
<dbReference type="PANTHER" id="PTHR21496">
    <property type="entry name" value="FERREDOXIN-RELATED"/>
    <property type="match status" value="1"/>
</dbReference>
<keyword evidence="9" id="KW-1185">Reference proteome</keyword>
<evidence type="ECO:0000313" key="8">
    <source>
        <dbReference type="EMBL" id="QKS53411.1"/>
    </source>
</evidence>
<keyword evidence="5" id="KW-0411">Iron-sulfur</keyword>
<dbReference type="Gene3D" id="2.102.10.10">
    <property type="entry name" value="Rieske [2Fe-2S] iron-sulphur domain"/>
    <property type="match status" value="1"/>
</dbReference>
<sequence length="135" mass="14215">MDSIIMENAAPETAISETVWTQVGSVDDIPVLGSRVVRTPGGDIALFRTAADEVFALEDACPHKQGPLSQGIVHGRRVTCPLHNWVIELATGEAVAPDEGRTGHVPVRVEGRSVAIALGEAKLSRGGCRKACGHV</sequence>
<protein>
    <submittedName>
        <fullName evidence="8">Nitrite reductase small subunit NirD</fullName>
    </submittedName>
</protein>
<dbReference type="SUPFAM" id="SSF50022">
    <property type="entry name" value="ISP domain"/>
    <property type="match status" value="1"/>
</dbReference>
<dbReference type="GO" id="GO:0042128">
    <property type="term" value="P:nitrate assimilation"/>
    <property type="evidence" value="ECO:0007669"/>
    <property type="project" value="UniProtKB-KW"/>
</dbReference>
<keyword evidence="1" id="KW-0001">2Fe-2S</keyword>
<evidence type="ECO:0000256" key="2">
    <source>
        <dbReference type="ARBA" id="ARBA00022723"/>
    </source>
</evidence>
<evidence type="ECO:0000256" key="1">
    <source>
        <dbReference type="ARBA" id="ARBA00022714"/>
    </source>
</evidence>
<evidence type="ECO:0000256" key="4">
    <source>
        <dbReference type="ARBA" id="ARBA00023004"/>
    </source>
</evidence>
<dbReference type="PROSITE" id="PS51296">
    <property type="entry name" value="RIESKE"/>
    <property type="match status" value="1"/>
</dbReference>
<dbReference type="OrthoDB" id="9800776at2"/>
<gene>
    <name evidence="8" type="primary">nirD</name>
    <name evidence="8" type="ORF">HUE56_23105</name>
</gene>
<evidence type="ECO:0000256" key="5">
    <source>
        <dbReference type="ARBA" id="ARBA00023014"/>
    </source>
</evidence>
<dbReference type="InterPro" id="IPR036922">
    <property type="entry name" value="Rieske_2Fe-2S_sf"/>
</dbReference>
<keyword evidence="4" id="KW-0408">Iron</keyword>
<dbReference type="Pfam" id="PF00355">
    <property type="entry name" value="Rieske"/>
    <property type="match status" value="1"/>
</dbReference>
<keyword evidence="3" id="KW-0560">Oxidoreductase</keyword>